<dbReference type="Proteomes" id="UP000265419">
    <property type="component" value="Unassembled WGS sequence"/>
</dbReference>
<evidence type="ECO:0000259" key="1">
    <source>
        <dbReference type="Pfam" id="PF00501"/>
    </source>
</evidence>
<feature type="domain" description="AMP-dependent synthetase/ligase" evidence="1">
    <location>
        <begin position="32"/>
        <end position="432"/>
    </location>
</feature>
<keyword evidence="2" id="KW-0436">Ligase</keyword>
<dbReference type="EMBL" id="QQXK01000004">
    <property type="protein sequence ID" value="RII43329.1"/>
    <property type="molecule type" value="Genomic_DNA"/>
</dbReference>
<gene>
    <name evidence="2" type="ORF">DWB68_03255</name>
</gene>
<name>A0A399JGK9_9MICC</name>
<dbReference type="InterPro" id="IPR000873">
    <property type="entry name" value="AMP-dep_synth/lig_dom"/>
</dbReference>
<organism evidence="2 3">
    <name type="scientific">Galactobacter valiniphilus</name>
    <dbReference type="NCBI Taxonomy" id="2676122"/>
    <lineage>
        <taxon>Bacteria</taxon>
        <taxon>Bacillati</taxon>
        <taxon>Actinomycetota</taxon>
        <taxon>Actinomycetes</taxon>
        <taxon>Micrococcales</taxon>
        <taxon>Micrococcaceae</taxon>
        <taxon>Galactobacter</taxon>
    </lineage>
</organism>
<evidence type="ECO:0000313" key="2">
    <source>
        <dbReference type="EMBL" id="RII43329.1"/>
    </source>
</evidence>
<dbReference type="AlphaFoldDB" id="A0A399JGK9"/>
<keyword evidence="3" id="KW-1185">Reference proteome</keyword>
<dbReference type="PANTHER" id="PTHR43272:SF52">
    <property type="entry name" value="AMP-DEPENDENT SYNTHETASE_LIGASE DOMAIN-CONTAINING PROTEIN"/>
    <property type="match status" value="1"/>
</dbReference>
<dbReference type="InterPro" id="IPR042099">
    <property type="entry name" value="ANL_N_sf"/>
</dbReference>
<dbReference type="GO" id="GO:0016020">
    <property type="term" value="C:membrane"/>
    <property type="evidence" value="ECO:0007669"/>
    <property type="project" value="TreeGrafter"/>
</dbReference>
<evidence type="ECO:0000313" key="3">
    <source>
        <dbReference type="Proteomes" id="UP000265419"/>
    </source>
</evidence>
<dbReference type="PANTHER" id="PTHR43272">
    <property type="entry name" value="LONG-CHAIN-FATTY-ACID--COA LIGASE"/>
    <property type="match status" value="1"/>
</dbReference>
<dbReference type="GO" id="GO:0004467">
    <property type="term" value="F:long-chain fatty acid-CoA ligase activity"/>
    <property type="evidence" value="ECO:0007669"/>
    <property type="project" value="TreeGrafter"/>
</dbReference>
<protein>
    <submittedName>
        <fullName evidence="2">Long-chain fatty acid--CoA ligase</fullName>
    </submittedName>
</protein>
<dbReference type="PROSITE" id="PS00455">
    <property type="entry name" value="AMP_BINDING"/>
    <property type="match status" value="1"/>
</dbReference>
<dbReference type="RefSeq" id="WP_119423700.1">
    <property type="nucleotide sequence ID" value="NZ_QQXK01000004.1"/>
</dbReference>
<sequence length="599" mass="62649">MSEQTELSSPPAALDEALRTTARMFEARRVAAPDHVAFRVIEEGPDGAPSSLRDVTTEEFAAQAENAACLLAERGVQPGDRVLIMGRTSFAWAVADFACWYAGAVVVPLYPGSPATRLREAIEVVGAAAVLTEAGDPALTDGVPAGMPRVDLAELAAAPAATERQRSALRERWEAVSPADAATVVMTSGTTGEPRPVLITHANLTGVAQSIGQEYARFLHEGASTVILLPLAHILARGLQLVCVHAGMAITHLDDPSRVLPVLKLAKPTFLVVVPRVLDKVRERMRTLAARAKLGAVMRSAERLAVSRARREQAASGAGSRPASSGSVLATAGTALADRTIYALMRRLFGGRVQVLLSGAAALPAELGLFFQGAGLPVIQGYGLTETTAPAAGQRWGALRAGAVGPPVPGTTIRIAADGEVLVKGPGVCAGYGVDPKHAESATDAEGFFATGDLGRLEDGQLVITGRKKDLITTAYGKTVSPARWQDGMERAPEVEHAMAVGEGRPFLLGVVLLGSAGTGVGAPLEPLGAAPTDLRELSERLGSEVAQPERVRSLLVLRGGIDEDPELVTRTGKLRAGALRERLAELIDAEYARLGAER</sequence>
<comment type="caution">
    <text evidence="2">The sequence shown here is derived from an EMBL/GenBank/DDBJ whole genome shotgun (WGS) entry which is preliminary data.</text>
</comment>
<accession>A0A399JGK9</accession>
<dbReference type="SUPFAM" id="SSF56801">
    <property type="entry name" value="Acetyl-CoA synthetase-like"/>
    <property type="match status" value="1"/>
</dbReference>
<dbReference type="InterPro" id="IPR020845">
    <property type="entry name" value="AMP-binding_CS"/>
</dbReference>
<dbReference type="Pfam" id="PF00501">
    <property type="entry name" value="AMP-binding"/>
    <property type="match status" value="1"/>
</dbReference>
<proteinExistence type="predicted"/>
<reference evidence="2 3" key="1">
    <citation type="submission" date="2018-07" db="EMBL/GenBank/DDBJ databases">
        <title>Arthrobacter sp. nov., isolated from raw cow's milk with high bacterial count.</title>
        <authorList>
            <person name="Hahne J."/>
            <person name="Isele D."/>
            <person name="Lipski A."/>
        </authorList>
    </citation>
    <scope>NUCLEOTIDE SEQUENCE [LARGE SCALE GENOMIC DNA]</scope>
    <source>
        <strain evidence="2 3">JZ R-35</strain>
    </source>
</reference>
<dbReference type="Gene3D" id="3.40.50.12780">
    <property type="entry name" value="N-terminal domain of ligase-like"/>
    <property type="match status" value="1"/>
</dbReference>